<dbReference type="OrthoDB" id="7959174at2"/>
<keyword evidence="5" id="KW-1185">Reference proteome</keyword>
<dbReference type="InterPro" id="IPR036178">
    <property type="entry name" value="Formintransfe-cycloase-like_sf"/>
</dbReference>
<dbReference type="RefSeq" id="WP_142535745.1">
    <property type="nucleotide sequence ID" value="NZ_SGJB01000006.1"/>
</dbReference>
<name>A0A544QW43_9FIRM</name>
<evidence type="ECO:0000259" key="3">
    <source>
        <dbReference type="Pfam" id="PF04961"/>
    </source>
</evidence>
<evidence type="ECO:0000313" key="4">
    <source>
        <dbReference type="EMBL" id="TQQ84915.1"/>
    </source>
</evidence>
<comment type="caution">
    <text evidence="4">The sequence shown here is derived from an EMBL/GenBank/DDBJ whole genome shotgun (WGS) entry which is preliminary data.</text>
</comment>
<keyword evidence="2" id="KW-0812">Transmembrane</keyword>
<accession>A0A544QW43</accession>
<dbReference type="Pfam" id="PF04961">
    <property type="entry name" value="FTCD_C"/>
    <property type="match status" value="1"/>
</dbReference>
<dbReference type="Proteomes" id="UP000317863">
    <property type="component" value="Unassembled WGS sequence"/>
</dbReference>
<keyword evidence="1" id="KW-0175">Coiled coil</keyword>
<feature type="domain" description="Cyclodeaminase/cyclohydrolase" evidence="3">
    <location>
        <begin position="8"/>
        <end position="188"/>
    </location>
</feature>
<proteinExistence type="predicted"/>
<protein>
    <submittedName>
        <fullName evidence="4">Sugar ABC transporter substrate-binding protein</fullName>
    </submittedName>
</protein>
<dbReference type="Gene3D" id="1.20.120.680">
    <property type="entry name" value="Formiminotetrahydrofolate cyclodeaminase monomer, up-and-down helical bundle"/>
    <property type="match status" value="1"/>
</dbReference>
<dbReference type="SUPFAM" id="SSF101262">
    <property type="entry name" value="Methenyltetrahydrofolate cyclohydrolase-like"/>
    <property type="match status" value="1"/>
</dbReference>
<dbReference type="EMBL" id="SGJB01000006">
    <property type="protein sequence ID" value="TQQ84915.1"/>
    <property type="molecule type" value="Genomic_DNA"/>
</dbReference>
<gene>
    <name evidence="4" type="ORF">EXD82_04635</name>
</gene>
<evidence type="ECO:0000256" key="1">
    <source>
        <dbReference type="SAM" id="Coils"/>
    </source>
</evidence>
<keyword evidence="2" id="KW-0472">Membrane</keyword>
<sequence>MKIIEKNCIEFIDELSSKSPVPGGGGASALVGAIGVALGNMVANLTIGKKKYKEYEEEIKELLDEAKHLERELLEMVDEDAKCFMPLSKTYGLPSNTEEEKKYKEETMEKVLKEACEVPYRAAKTCYRAIKIHQSMVDKSSKIVISDIGVGVQCLRSCLLGSQLNVKINTMSMKDREYAEKISKEVNEITDEGIRICDEVFERVIEIMEG</sequence>
<dbReference type="AlphaFoldDB" id="A0A544QW43"/>
<dbReference type="InterPro" id="IPR007044">
    <property type="entry name" value="Cyclodeamin/CycHdrlase"/>
</dbReference>
<evidence type="ECO:0000256" key="2">
    <source>
        <dbReference type="SAM" id="Phobius"/>
    </source>
</evidence>
<evidence type="ECO:0000313" key="5">
    <source>
        <dbReference type="Proteomes" id="UP000317863"/>
    </source>
</evidence>
<reference evidence="4 5" key="1">
    <citation type="submission" date="2019-02" db="EMBL/GenBank/DDBJ databases">
        <title>Peptostreptococcaceae bacterium ZHW00191 nov., a new bacterium isolated from the human gut.</title>
        <authorList>
            <person name="Zhou H.-W."/>
            <person name="Chen X.-J."/>
        </authorList>
    </citation>
    <scope>NUCLEOTIDE SEQUENCE [LARGE SCALE GENOMIC DNA]</scope>
    <source>
        <strain evidence="4 5">ZHW00191</strain>
    </source>
</reference>
<keyword evidence="2" id="KW-1133">Transmembrane helix</keyword>
<feature type="coiled-coil region" evidence="1">
    <location>
        <begin position="45"/>
        <end position="79"/>
    </location>
</feature>
<feature type="transmembrane region" description="Helical" evidence="2">
    <location>
        <begin position="27"/>
        <end position="47"/>
    </location>
</feature>
<organism evidence="4 5">
    <name type="scientific">Peptacetobacter hominis</name>
    <dbReference type="NCBI Taxonomy" id="2743610"/>
    <lineage>
        <taxon>Bacteria</taxon>
        <taxon>Bacillati</taxon>
        <taxon>Bacillota</taxon>
        <taxon>Clostridia</taxon>
        <taxon>Peptostreptococcales</taxon>
        <taxon>Peptostreptococcaceae</taxon>
        <taxon>Peptacetobacter</taxon>
    </lineage>
</organism>
<dbReference type="GO" id="GO:0003824">
    <property type="term" value="F:catalytic activity"/>
    <property type="evidence" value="ECO:0007669"/>
    <property type="project" value="InterPro"/>
</dbReference>